<dbReference type="RefSeq" id="WP_244637505.1">
    <property type="nucleotide sequence ID" value="NZ_CP050066.2"/>
</dbReference>
<name>A0A6G9A063_9BRAD</name>
<accession>A0A6G9A063</accession>
<feature type="signal peptide" evidence="1">
    <location>
        <begin position="1"/>
        <end position="33"/>
    </location>
</feature>
<keyword evidence="2" id="KW-0378">Hydrolase</keyword>
<dbReference type="PANTHER" id="PTHR34853:SF1">
    <property type="entry name" value="LIPASE 5"/>
    <property type="match status" value="1"/>
</dbReference>
<organism evidence="2 3">
    <name type="scientific">Bradyrhizobium symbiodeficiens</name>
    <dbReference type="NCBI Taxonomy" id="1404367"/>
    <lineage>
        <taxon>Bacteria</taxon>
        <taxon>Pseudomonadati</taxon>
        <taxon>Pseudomonadota</taxon>
        <taxon>Alphaproteobacteria</taxon>
        <taxon>Hyphomicrobiales</taxon>
        <taxon>Nitrobacteraceae</taxon>
        <taxon>Bradyrhizobium</taxon>
    </lineage>
</organism>
<dbReference type="SUPFAM" id="SSF53474">
    <property type="entry name" value="alpha/beta-Hydrolases"/>
    <property type="match status" value="1"/>
</dbReference>
<dbReference type="PANTHER" id="PTHR34853">
    <property type="match status" value="1"/>
</dbReference>
<evidence type="ECO:0000256" key="1">
    <source>
        <dbReference type="SAM" id="SignalP"/>
    </source>
</evidence>
<evidence type="ECO:0000313" key="2">
    <source>
        <dbReference type="EMBL" id="QIP05798.2"/>
    </source>
</evidence>
<dbReference type="GO" id="GO:0004806">
    <property type="term" value="F:triacylglycerol lipase activity"/>
    <property type="evidence" value="ECO:0007669"/>
    <property type="project" value="InterPro"/>
</dbReference>
<dbReference type="AlphaFoldDB" id="A0A6G9A063"/>
<dbReference type="Pfam" id="PF03583">
    <property type="entry name" value="LIP"/>
    <property type="match status" value="1"/>
</dbReference>
<dbReference type="GO" id="GO:0016042">
    <property type="term" value="P:lipid catabolic process"/>
    <property type="evidence" value="ECO:0007669"/>
    <property type="project" value="InterPro"/>
</dbReference>
<dbReference type="Proteomes" id="UP000500895">
    <property type="component" value="Chromosome"/>
</dbReference>
<evidence type="ECO:0000313" key="3">
    <source>
        <dbReference type="Proteomes" id="UP000500895"/>
    </source>
</evidence>
<dbReference type="EMBL" id="CP050066">
    <property type="protein sequence ID" value="QIP05798.2"/>
    <property type="molecule type" value="Genomic_DNA"/>
</dbReference>
<reference evidence="2 3" key="1">
    <citation type="journal article" date="2020" name="Int. J. Syst. Evol. Microbiol.">
        <title>Description and complete genome sequences of Bradyrhizobium symbiodeficiens sp. nov., a non-symbiotic bacterium associated with legumes native to Canada.</title>
        <authorList>
            <person name="Bromfield E.S.P."/>
            <person name="Cloutier S."/>
            <person name="Nguyen H.D.T."/>
        </authorList>
    </citation>
    <scope>NUCLEOTIDE SEQUENCE [LARGE SCALE GENOMIC DNA]</scope>
    <source>
        <strain evidence="2 3">101S1MB</strain>
    </source>
</reference>
<proteinExistence type="predicted"/>
<dbReference type="PIRSF" id="PIRSF029171">
    <property type="entry name" value="Esterase_LipA"/>
    <property type="match status" value="1"/>
</dbReference>
<dbReference type="InterPro" id="IPR029058">
    <property type="entry name" value="AB_hydrolase_fold"/>
</dbReference>
<dbReference type="InterPro" id="IPR005152">
    <property type="entry name" value="Lipase_secreted"/>
</dbReference>
<sequence length="405" mass="42594">MKLAFRSFAIATRCLTALACVAALALSAGIANAQTPFYQAYGNDLVGPPGTLIRSEPMMFAPAGAQAYRVLYRSTGLHGEPVAVSGVIIVPPGPAPAGGRPIVAWAHPTTGVVPHCAPSLAIFVFQQMAGLRQLIEQGVVVAATDYPGLGTPGPHPYLVGDSEARSVIDSVRAARELPGVGSGNMFAVWGHSQGGQASLYTGLIAKSYAPELRLVGVAAAAPATSLVTLMGDDFKTSGGKNLTAMTLWSWSRVFGAPIDKVVVPEAIPTVDRLAGECIESIFDIVARRRTEKPLEEQFLSVPNIANVEPWRSLATRNSPGALPSQIPLFLAQGTTDDLVRPEVTRAYMQRQCKAGGRVTMIWVPGVGHGLVARDSADAAVAWMMDRFSGRPAPSDCGRQSQASAQ</sequence>
<feature type="chain" id="PRO_5042544596" evidence="1">
    <location>
        <begin position="34"/>
        <end position="405"/>
    </location>
</feature>
<protein>
    <submittedName>
        <fullName evidence="2">Alpha/beta fold hydrolase</fullName>
    </submittedName>
</protein>
<gene>
    <name evidence="2" type="ORF">HAV00_05855</name>
</gene>
<keyword evidence="1" id="KW-0732">Signal</keyword>
<dbReference type="Gene3D" id="3.40.50.1820">
    <property type="entry name" value="alpha/beta hydrolase"/>
    <property type="match status" value="2"/>
</dbReference>